<reference evidence="3 4" key="2">
    <citation type="journal article" date="2010" name="Proc. Natl. Acad. Sci. U.S.A.">
        <title>Enigmatic, ultrasmall, uncultivated Archaea.</title>
        <authorList>
            <person name="Baker B.J."/>
            <person name="Comolli L.R."/>
            <person name="Dick G.J."/>
            <person name="Hauser L.J."/>
            <person name="Hyatt D."/>
            <person name="Dill B.D."/>
            <person name="Land M.L."/>
            <person name="Verberkmoes N.C."/>
            <person name="Hettich R.L."/>
            <person name="Banfield J.F."/>
        </authorList>
    </citation>
    <scope>NUCLEOTIDE SEQUENCE [LARGE SCALE GENOMIC DNA]</scope>
    <source>
        <strain evidence="3">ARMAN-2</strain>
    </source>
</reference>
<gene>
    <name evidence="3" type="ORF">UNLARM2_0538</name>
</gene>
<dbReference type="Proteomes" id="UP000332487">
    <property type="component" value="Unassembled WGS sequence"/>
</dbReference>
<evidence type="ECO:0000256" key="1">
    <source>
        <dbReference type="ARBA" id="ARBA00023186"/>
    </source>
</evidence>
<organism evidence="3 4">
    <name type="scientific">Candidatus Micrarchaeum acidiphilum ARMAN-2</name>
    <dbReference type="NCBI Taxonomy" id="425595"/>
    <lineage>
        <taxon>Archaea</taxon>
        <taxon>Candidatus Micrarchaeota</taxon>
        <taxon>Candidatus Micrarchaeia</taxon>
        <taxon>Candidatus Micrarchaeales</taxon>
        <taxon>Candidatus Micrarchaeaceae</taxon>
        <taxon>Candidatus Micrarchaeum</taxon>
    </lineage>
</organism>
<dbReference type="Pfam" id="PF00226">
    <property type="entry name" value="DnaJ"/>
    <property type="match status" value="1"/>
</dbReference>
<keyword evidence="1" id="KW-0143">Chaperone</keyword>
<keyword evidence="3" id="KW-0346">Stress response</keyword>
<evidence type="ECO:0000313" key="4">
    <source>
        <dbReference type="Proteomes" id="UP000332487"/>
    </source>
</evidence>
<evidence type="ECO:0000313" key="3">
    <source>
        <dbReference type="EMBL" id="EET90097.1"/>
    </source>
</evidence>
<dbReference type="InterPro" id="IPR001623">
    <property type="entry name" value="DnaJ_domain"/>
</dbReference>
<dbReference type="SMART" id="SM00271">
    <property type="entry name" value="DnaJ"/>
    <property type="match status" value="1"/>
</dbReference>
<sequence>MADYEIGGERERGAGTLKRFVINRLVRKSAAIDDKVEKMVREFESNPKSKGDEEIKKYFEVLGIRPTKDRNAVRNAYRSMAKRYHPDVSKSMGSEEMMKKINEAYKAISSEKAEFRIELDDNVATIRIENRFLNLYEQARQYDYEIFLGKLKVISSRNELYGVVGEFTDWEARIDRVERALFGKFRSAMKDLEKMNIRIEKAMKSDLGESLLNTLRASRDRNSETLDDARKIDRTIRTALADATKKINEVEDRQRKNIYEQLK</sequence>
<dbReference type="PANTHER" id="PTHR43096:SF52">
    <property type="entry name" value="DNAJ HOMOLOG 1, MITOCHONDRIAL-RELATED"/>
    <property type="match status" value="1"/>
</dbReference>
<dbReference type="Gene3D" id="1.10.287.110">
    <property type="entry name" value="DnaJ domain"/>
    <property type="match status" value="1"/>
</dbReference>
<dbReference type="SUPFAM" id="SSF46565">
    <property type="entry name" value="Chaperone J-domain"/>
    <property type="match status" value="1"/>
</dbReference>
<dbReference type="GO" id="GO:0042026">
    <property type="term" value="P:protein refolding"/>
    <property type="evidence" value="ECO:0007669"/>
    <property type="project" value="TreeGrafter"/>
</dbReference>
<name>C7DHJ5_MICA2</name>
<dbReference type="PANTHER" id="PTHR43096">
    <property type="entry name" value="DNAJ HOMOLOG 1, MITOCHONDRIAL-RELATED"/>
    <property type="match status" value="1"/>
</dbReference>
<dbReference type="EMBL" id="GG697240">
    <property type="protein sequence ID" value="EET90097.1"/>
    <property type="molecule type" value="Genomic_DNA"/>
</dbReference>
<dbReference type="InterPro" id="IPR036869">
    <property type="entry name" value="J_dom_sf"/>
</dbReference>
<dbReference type="GO" id="GO:0051082">
    <property type="term" value="F:unfolded protein binding"/>
    <property type="evidence" value="ECO:0007669"/>
    <property type="project" value="TreeGrafter"/>
</dbReference>
<dbReference type="PRINTS" id="PR00625">
    <property type="entry name" value="JDOMAIN"/>
</dbReference>
<accession>C7DHJ5</accession>
<reference evidence="3 4" key="1">
    <citation type="journal article" date="2009" name="Genome Biol.">
        <title>Community-wide analysis of microbial genome sequence signatures.</title>
        <authorList>
            <person name="Dick G.J."/>
            <person name="Andersson A.F."/>
            <person name="Baker B.J."/>
            <person name="Simmons S.L."/>
            <person name="Thomas B.C."/>
            <person name="Yelton A.P."/>
            <person name="Banfield J.F."/>
        </authorList>
    </citation>
    <scope>NUCLEOTIDE SEQUENCE [LARGE SCALE GENOMIC DNA]</scope>
    <source>
        <strain evidence="3">ARMAN-2</strain>
    </source>
</reference>
<protein>
    <submittedName>
        <fullName evidence="3">Heat shock protein DnaJ domain protein</fullName>
    </submittedName>
</protein>
<dbReference type="CDD" id="cd06257">
    <property type="entry name" value="DnaJ"/>
    <property type="match status" value="1"/>
</dbReference>
<dbReference type="AlphaFoldDB" id="C7DHJ5"/>
<proteinExistence type="predicted"/>
<dbReference type="GO" id="GO:0005737">
    <property type="term" value="C:cytoplasm"/>
    <property type="evidence" value="ECO:0007669"/>
    <property type="project" value="TreeGrafter"/>
</dbReference>
<keyword evidence="4" id="KW-1185">Reference proteome</keyword>
<evidence type="ECO:0000259" key="2">
    <source>
        <dbReference type="PROSITE" id="PS50076"/>
    </source>
</evidence>
<dbReference type="PROSITE" id="PS50076">
    <property type="entry name" value="DNAJ_2"/>
    <property type="match status" value="1"/>
</dbReference>
<feature type="domain" description="J" evidence="2">
    <location>
        <begin position="57"/>
        <end position="123"/>
    </location>
</feature>